<dbReference type="PANTHER" id="PTHR16216:SF2">
    <property type="entry name" value="DYNEIN AXONEMAL ASSEMBLY FACTOR 5"/>
    <property type="match status" value="1"/>
</dbReference>
<feature type="region of interest" description="Disordered" evidence="1">
    <location>
        <begin position="183"/>
        <end position="219"/>
    </location>
</feature>
<dbReference type="GO" id="GO:0045505">
    <property type="term" value="F:dynein intermediate chain binding"/>
    <property type="evidence" value="ECO:0007669"/>
    <property type="project" value="TreeGrafter"/>
</dbReference>
<accession>A0A1I8HT38</accession>
<reference evidence="4" key="1">
    <citation type="submission" date="2016-11" db="UniProtKB">
        <authorList>
            <consortium name="WormBaseParasite"/>
        </authorList>
    </citation>
    <scope>IDENTIFICATION</scope>
</reference>
<keyword evidence="3" id="KW-1185">Reference proteome</keyword>
<organism evidence="3 4">
    <name type="scientific">Macrostomum lignano</name>
    <dbReference type="NCBI Taxonomy" id="282301"/>
    <lineage>
        <taxon>Eukaryota</taxon>
        <taxon>Metazoa</taxon>
        <taxon>Spiralia</taxon>
        <taxon>Lophotrochozoa</taxon>
        <taxon>Platyhelminthes</taxon>
        <taxon>Rhabditophora</taxon>
        <taxon>Macrostomorpha</taxon>
        <taxon>Macrostomida</taxon>
        <taxon>Macrostomidae</taxon>
        <taxon>Macrostomum</taxon>
    </lineage>
</organism>
<dbReference type="InterPro" id="IPR016024">
    <property type="entry name" value="ARM-type_fold"/>
</dbReference>
<dbReference type="InterPro" id="IPR056497">
    <property type="entry name" value="HEAT_DAAF5"/>
</dbReference>
<sequence>RGGRCQGCLRCAFVCGRRTLVRRLRPDVFQTLDFVISWSNQLRFVMLLLKLFQLHAGLIHSDTQLSLVCRQLDQPPLANGIRFINNHQQQLGPGLLPMLPTGSASAILGRRPARLPDAGMPALHHPADSGVGNQQDRQRDEELDGQGHAAVGQLQRGAQAGAGVLGAQVHPATGEAAVLRQLSQPGQRRGHQQAEAPDQQHESFESASGYPTGGRMDDGLRMFSGDELMDNLGDDLVDNLGDELMDTLGDELMDNLGDDLVDNLEDELMDNLGDDLVDNLGDELMDNLGDDLVDNLVDDLVDNLGDDLVDNLEDDLMDNLGDDLVDNLEDDLMDNLVDELMDNLVDELMDTYAIALTENVDTNRFTPKVEKSAEKYEDGERSGKAEHRRESLALHRQGALLDGLDHADQTELIREKSIDIVTYFVQNTEELPQAVCTTIVNILVGRLGQNQKDVVEPSEELRLKMSILLDALINKLQKNSHLYLSEFTQVIVQILDDAFHEVKKQACNTLSNLAKLTEGYFHPFTEKFIKPLLHNIAHQHSRVRKDVIRTVGDVIQYGSGKHVDDVLSHLAQRLFDDSPLVREEVINVVGTWLLDLPDRYSFFHKLIPLLLTGLSDEIPSIVEKSEAFWDDIGAKFEAENEEDLKDKQDFATLCPEHYPVPPAKRPNLGCRTLVNRNLSKILPPLSRDLTDWVASTRLKSAQLLPHLILAAESYTTQHLETLLTAAYRAAADDEAGVRRGVDQAIFYASHFAEPSLWWRLVGPHVKRSADGNRQLASALRVLTRLLAGAEPRLARPLLPEVAAALAASDVACGAYGLDTKWRLLKCLDSLVGVCDSAAIEEIAEPVYYTILAVMTLPNIKDDAAAAVDPCDGAQPPQQALLAECRQLLGRLYERAILDTLCLEAGPVVGAHLPDLMEVFRVCLHVDKDVELRLKLFLLLARLCARSAETVDSCGQLPEHIPDIIGQLILPNCRWRAGRTAEAIRRVAVACLWTLLSAQSTTDSDSTMSESLKPVLDELLTALGSLMEDDSQETRHLASRCLGKVLATSGPAMDADKVHQFYPSLVKRLDDSSDAVRLSACEAWLVWLGVTAQSFRSSPDLYAAHLQDIYRGLLVHLDDQDSRIRSAVYGVLAVAGRLHSRLLAEEVQRVRHKHRDEALLTRLLDECQRDSE</sequence>
<evidence type="ECO:0000313" key="3">
    <source>
        <dbReference type="Proteomes" id="UP000095280"/>
    </source>
</evidence>
<dbReference type="Pfam" id="PF25757">
    <property type="entry name" value="TPR_DNAAF5"/>
    <property type="match status" value="1"/>
</dbReference>
<dbReference type="Gene3D" id="1.25.10.10">
    <property type="entry name" value="Leucine-rich Repeat Variant"/>
    <property type="match status" value="2"/>
</dbReference>
<dbReference type="InterPro" id="IPR057978">
    <property type="entry name" value="TPR_DAAF5"/>
</dbReference>
<dbReference type="AlphaFoldDB" id="A0A1I8HT38"/>
<dbReference type="PANTHER" id="PTHR16216">
    <property type="entry name" value="DYNEIN ASSEMBLY FACTOR 5, AXONEMAL"/>
    <property type="match status" value="1"/>
</dbReference>
<proteinExistence type="predicted"/>
<protein>
    <submittedName>
        <fullName evidence="4">TOG domain-containing protein</fullName>
    </submittedName>
</protein>
<dbReference type="GO" id="GO:0003341">
    <property type="term" value="P:cilium movement"/>
    <property type="evidence" value="ECO:0007669"/>
    <property type="project" value="TreeGrafter"/>
</dbReference>
<dbReference type="GO" id="GO:0005737">
    <property type="term" value="C:cytoplasm"/>
    <property type="evidence" value="ECO:0007669"/>
    <property type="project" value="TreeGrafter"/>
</dbReference>
<evidence type="ECO:0000256" key="1">
    <source>
        <dbReference type="SAM" id="MobiDB-lite"/>
    </source>
</evidence>
<feature type="region of interest" description="Disordered" evidence="1">
    <location>
        <begin position="114"/>
        <end position="147"/>
    </location>
</feature>
<dbReference type="InterPro" id="IPR011989">
    <property type="entry name" value="ARM-like"/>
</dbReference>
<dbReference type="WBParaSite" id="maker-uti_cns_0007802-snap-gene-0.2-mRNA-1">
    <property type="protein sequence ID" value="maker-uti_cns_0007802-snap-gene-0.2-mRNA-1"/>
    <property type="gene ID" value="maker-uti_cns_0007802-snap-gene-0.2"/>
</dbReference>
<evidence type="ECO:0000259" key="2">
    <source>
        <dbReference type="SMART" id="SM01349"/>
    </source>
</evidence>
<name>A0A1I8HT38_9PLAT</name>
<dbReference type="SUPFAM" id="SSF48371">
    <property type="entry name" value="ARM repeat"/>
    <property type="match status" value="1"/>
</dbReference>
<dbReference type="InterPro" id="IPR034085">
    <property type="entry name" value="TOG"/>
</dbReference>
<dbReference type="GO" id="GO:0036159">
    <property type="term" value="P:inner dynein arm assembly"/>
    <property type="evidence" value="ECO:0007669"/>
    <property type="project" value="TreeGrafter"/>
</dbReference>
<dbReference type="SMART" id="SM01349">
    <property type="entry name" value="TOG"/>
    <property type="match status" value="1"/>
</dbReference>
<dbReference type="GO" id="GO:0036158">
    <property type="term" value="P:outer dynein arm assembly"/>
    <property type="evidence" value="ECO:0007669"/>
    <property type="project" value="TreeGrafter"/>
</dbReference>
<dbReference type="Pfam" id="PF24573">
    <property type="entry name" value="HEAT_DAAF5"/>
    <property type="match status" value="1"/>
</dbReference>
<evidence type="ECO:0000313" key="4">
    <source>
        <dbReference type="WBParaSite" id="maker-uti_cns_0007802-snap-gene-0.2-mRNA-1"/>
    </source>
</evidence>
<dbReference type="Proteomes" id="UP000095280">
    <property type="component" value="Unplaced"/>
</dbReference>
<dbReference type="InterPro" id="IPR052623">
    <property type="entry name" value="DAAF5"/>
</dbReference>
<feature type="domain" description="TOG" evidence="2">
    <location>
        <begin position="453"/>
        <end position="663"/>
    </location>
</feature>